<dbReference type="GO" id="GO:0003677">
    <property type="term" value="F:DNA binding"/>
    <property type="evidence" value="ECO:0007669"/>
    <property type="project" value="UniProtKB-KW"/>
</dbReference>
<accession>A0A060ZS60</accession>
<keyword evidence="4" id="KW-0804">Transcription</keyword>
<proteinExistence type="inferred from homology"/>
<dbReference type="EMBL" id="LK022848">
    <property type="protein sequence ID" value="CDR05892.1"/>
    <property type="molecule type" value="Genomic_DNA"/>
</dbReference>
<sequence length="299" mass="31132">MDPHLLRTFISVARCGSFSDAAHELGFTPAAVSEHIASLEADLRTSLLTRRPVMLTSAGARLLEHAGPLLLRLDAARADVERLSGSGAARLVVGASPLAMTPRIATALDRVRQAHPAAKASLRILGRREIPAAVASGTLDLGLVDGPATPADALPLPEVGPLTAVTVAEAPLVVALPTGHPLARRLGLRLADLADANWLDAPDAAMPLEQLRAVSRTDGFRASLTYEGTDVRGLLALTAAGHGLALLPHPATKGTPGIVTSPLIAPRLLHRTELLHGPAVDGPARTLAAVVTRDRHRYG</sequence>
<organism evidence="6">
    <name type="scientific">Streptomyces iranensis</name>
    <dbReference type="NCBI Taxonomy" id="576784"/>
    <lineage>
        <taxon>Bacteria</taxon>
        <taxon>Bacillati</taxon>
        <taxon>Actinomycetota</taxon>
        <taxon>Actinomycetes</taxon>
        <taxon>Kitasatosporales</taxon>
        <taxon>Streptomycetaceae</taxon>
        <taxon>Streptomyces</taxon>
        <taxon>Streptomyces violaceusniger group</taxon>
    </lineage>
</organism>
<dbReference type="InterPro" id="IPR036390">
    <property type="entry name" value="WH_DNA-bd_sf"/>
</dbReference>
<keyword evidence="8" id="KW-1185">Reference proteome</keyword>
<dbReference type="InterPro" id="IPR000847">
    <property type="entry name" value="LysR_HTH_N"/>
</dbReference>
<keyword evidence="3 7" id="KW-0238">DNA-binding</keyword>
<comment type="similarity">
    <text evidence="1">Belongs to the LysR transcriptional regulatory family.</text>
</comment>
<keyword evidence="2" id="KW-0805">Transcription regulation</keyword>
<dbReference type="RefSeq" id="WP_044569236.1">
    <property type="nucleotide sequence ID" value="NZ_BAABDR010000043.1"/>
</dbReference>
<evidence type="ECO:0000313" key="6">
    <source>
        <dbReference type="EMBL" id="CDR05892.1"/>
    </source>
</evidence>
<reference evidence="6" key="1">
    <citation type="submission" date="2014-05" db="EMBL/GenBank/DDBJ databases">
        <authorList>
            <person name="Horn Fabian"/>
        </authorList>
    </citation>
    <scope>NUCLEOTIDE SEQUENCE</scope>
</reference>
<dbReference type="Pfam" id="PF03466">
    <property type="entry name" value="LysR_substrate"/>
    <property type="match status" value="1"/>
</dbReference>
<dbReference type="GO" id="GO:0003700">
    <property type="term" value="F:DNA-binding transcription factor activity"/>
    <property type="evidence" value="ECO:0007669"/>
    <property type="project" value="InterPro"/>
</dbReference>
<name>A0A060ZS60_9ACTN</name>
<reference evidence="7 8" key="2">
    <citation type="submission" date="2021-03" db="EMBL/GenBank/DDBJ databases">
        <title>Genomic Encyclopedia of Type Strains, Phase IV (KMG-IV): sequencing the most valuable type-strain genomes for metagenomic binning, comparative biology and taxonomic classification.</title>
        <authorList>
            <person name="Goeker M."/>
        </authorList>
    </citation>
    <scope>NUCLEOTIDE SEQUENCE [LARGE SCALE GENOMIC DNA]</scope>
    <source>
        <strain evidence="7 8">DSM 41954</strain>
    </source>
</reference>
<dbReference type="GO" id="GO:0032993">
    <property type="term" value="C:protein-DNA complex"/>
    <property type="evidence" value="ECO:0007669"/>
    <property type="project" value="TreeGrafter"/>
</dbReference>
<dbReference type="InterPro" id="IPR005119">
    <property type="entry name" value="LysR_subst-bd"/>
</dbReference>
<dbReference type="AlphaFoldDB" id="A0A060ZS60"/>
<gene>
    <name evidence="7" type="ORF">J2Z30_004035</name>
    <name evidence="6" type="ORF">SIRAN2821</name>
</gene>
<dbReference type="Gene3D" id="1.10.10.10">
    <property type="entry name" value="Winged helix-like DNA-binding domain superfamily/Winged helix DNA-binding domain"/>
    <property type="match status" value="1"/>
</dbReference>
<protein>
    <submittedName>
        <fullName evidence="7">DNA-binding transcriptional LysR family regulator</fullName>
    </submittedName>
    <submittedName>
        <fullName evidence="6">Transcriptional regulator, LysR family</fullName>
    </submittedName>
</protein>
<feature type="domain" description="HTH lysR-type" evidence="5">
    <location>
        <begin position="1"/>
        <end position="56"/>
    </location>
</feature>
<dbReference type="Gene3D" id="3.40.190.10">
    <property type="entry name" value="Periplasmic binding protein-like II"/>
    <property type="match status" value="2"/>
</dbReference>
<dbReference type="PROSITE" id="PS50931">
    <property type="entry name" value="HTH_LYSR"/>
    <property type="match status" value="1"/>
</dbReference>
<evidence type="ECO:0000313" key="8">
    <source>
        <dbReference type="Proteomes" id="UP000756710"/>
    </source>
</evidence>
<dbReference type="Pfam" id="PF00126">
    <property type="entry name" value="HTH_1"/>
    <property type="match status" value="1"/>
</dbReference>
<evidence type="ECO:0000256" key="4">
    <source>
        <dbReference type="ARBA" id="ARBA00023163"/>
    </source>
</evidence>
<dbReference type="HOGENOM" id="CLU_039613_6_4_11"/>
<dbReference type="SUPFAM" id="SSF53850">
    <property type="entry name" value="Periplasmic binding protein-like II"/>
    <property type="match status" value="1"/>
</dbReference>
<dbReference type="EMBL" id="JAGGLR010000010">
    <property type="protein sequence ID" value="MBP2063016.1"/>
    <property type="molecule type" value="Genomic_DNA"/>
</dbReference>
<dbReference type="Proteomes" id="UP000756710">
    <property type="component" value="Unassembled WGS sequence"/>
</dbReference>
<evidence type="ECO:0000259" key="5">
    <source>
        <dbReference type="PROSITE" id="PS50931"/>
    </source>
</evidence>
<dbReference type="PANTHER" id="PTHR30346:SF29">
    <property type="entry name" value="LYSR SUBSTRATE-BINDING"/>
    <property type="match status" value="1"/>
</dbReference>
<evidence type="ECO:0000256" key="2">
    <source>
        <dbReference type="ARBA" id="ARBA00023015"/>
    </source>
</evidence>
<dbReference type="PANTHER" id="PTHR30346">
    <property type="entry name" value="TRANSCRIPTIONAL DUAL REGULATOR HCAR-RELATED"/>
    <property type="match status" value="1"/>
</dbReference>
<evidence type="ECO:0000313" key="7">
    <source>
        <dbReference type="EMBL" id="MBP2063016.1"/>
    </source>
</evidence>
<dbReference type="SUPFAM" id="SSF46785">
    <property type="entry name" value="Winged helix' DNA-binding domain"/>
    <property type="match status" value="1"/>
</dbReference>
<dbReference type="CDD" id="cd08414">
    <property type="entry name" value="PBP2_LTTR_aromatics_like"/>
    <property type="match status" value="1"/>
</dbReference>
<evidence type="ECO:0000256" key="3">
    <source>
        <dbReference type="ARBA" id="ARBA00023125"/>
    </source>
</evidence>
<evidence type="ECO:0000256" key="1">
    <source>
        <dbReference type="ARBA" id="ARBA00009437"/>
    </source>
</evidence>
<dbReference type="InterPro" id="IPR036388">
    <property type="entry name" value="WH-like_DNA-bd_sf"/>
</dbReference>